<evidence type="ECO:0000256" key="2">
    <source>
        <dbReference type="ARBA" id="ARBA00022737"/>
    </source>
</evidence>
<evidence type="ECO:0008006" key="9">
    <source>
        <dbReference type="Google" id="ProtNLM"/>
    </source>
</evidence>
<dbReference type="Proteomes" id="UP000054007">
    <property type="component" value="Unassembled WGS sequence"/>
</dbReference>
<evidence type="ECO:0000256" key="3">
    <source>
        <dbReference type="ARBA" id="ARBA00044493"/>
    </source>
</evidence>
<dbReference type="OrthoDB" id="185373at2759"/>
<keyword evidence="8" id="KW-1185">Reference proteome</keyword>
<feature type="region of interest" description="Disordered" evidence="6">
    <location>
        <begin position="32"/>
        <end position="55"/>
    </location>
</feature>
<feature type="repeat" description="PPR" evidence="5">
    <location>
        <begin position="676"/>
        <end position="706"/>
    </location>
</feature>
<feature type="repeat" description="PPR" evidence="5">
    <location>
        <begin position="569"/>
        <end position="603"/>
    </location>
</feature>
<dbReference type="EMBL" id="KN880479">
    <property type="protein sequence ID" value="KIY69709.1"/>
    <property type="molecule type" value="Genomic_DNA"/>
</dbReference>
<dbReference type="InterPro" id="IPR011990">
    <property type="entry name" value="TPR-like_helical_dom_sf"/>
</dbReference>
<comment type="similarity">
    <text evidence="1">Belongs to the CCM1 family.</text>
</comment>
<evidence type="ECO:0000256" key="6">
    <source>
        <dbReference type="SAM" id="MobiDB-lite"/>
    </source>
</evidence>
<evidence type="ECO:0000313" key="8">
    <source>
        <dbReference type="Proteomes" id="UP000054007"/>
    </source>
</evidence>
<name>A0A0D7BI21_9AGAR</name>
<organism evidence="7 8">
    <name type="scientific">Cylindrobasidium torrendii FP15055 ss-10</name>
    <dbReference type="NCBI Taxonomy" id="1314674"/>
    <lineage>
        <taxon>Eukaryota</taxon>
        <taxon>Fungi</taxon>
        <taxon>Dikarya</taxon>
        <taxon>Basidiomycota</taxon>
        <taxon>Agaricomycotina</taxon>
        <taxon>Agaricomycetes</taxon>
        <taxon>Agaricomycetidae</taxon>
        <taxon>Agaricales</taxon>
        <taxon>Marasmiineae</taxon>
        <taxon>Physalacriaceae</taxon>
        <taxon>Cylindrobasidium</taxon>
    </lineage>
</organism>
<dbReference type="PROSITE" id="PS51375">
    <property type="entry name" value="PPR"/>
    <property type="match status" value="5"/>
</dbReference>
<dbReference type="InterPro" id="IPR002885">
    <property type="entry name" value="PPR_rpt"/>
</dbReference>
<keyword evidence="2" id="KW-0677">Repeat</keyword>
<dbReference type="STRING" id="1314674.A0A0D7BI21"/>
<comment type="function">
    <text evidence="3">Regulates mitochondrial small subunit maturation by controlling 15S rRNA 5'-end processing. Localizes to the 5' precursor of the 15S rRNA in a position that is subsequently occupied by mS47 in the mature yeast mtSSU. Uses structure and sequence-specific RNA recognition, binding to a single-stranded region of the precursor and specifically recognizing bases -6 to -1. The exchange of Ccm1 for mS47 is coupled to the irreversible removal of precursor rRNA that is accompanied by conformational changes of the mitoribosomal proteins uS5m and mS26. These conformational changes signal completion of 5'-end rRNA processing through protection of the mature 5'-end of the 15S rRNA and stabilization of mS47. The removal of the 5' precursor together with the dissociation of Ccm1 may be catalyzed by the 5'-3' exoribonuclease Pet127. Involved in the specific removal of group I introns in mitochondrial encoded transcripts.</text>
</comment>
<gene>
    <name evidence="7" type="ORF">CYLTODRAFT_488660</name>
</gene>
<feature type="repeat" description="PPR" evidence="5">
    <location>
        <begin position="717"/>
        <end position="751"/>
    </location>
</feature>
<evidence type="ECO:0000256" key="1">
    <source>
        <dbReference type="ARBA" id="ARBA00006192"/>
    </source>
</evidence>
<protein>
    <recommendedName>
        <fullName evidence="9">Pentacotripeptide-repeat region of PRORP domain-containing protein</fullName>
    </recommendedName>
</protein>
<evidence type="ECO:0000256" key="5">
    <source>
        <dbReference type="PROSITE-ProRule" id="PRU00708"/>
    </source>
</evidence>
<dbReference type="NCBIfam" id="TIGR00756">
    <property type="entry name" value="PPR"/>
    <property type="match status" value="3"/>
</dbReference>
<reference evidence="7 8" key="1">
    <citation type="journal article" date="2015" name="Fungal Genet. Biol.">
        <title>Evolution of novel wood decay mechanisms in Agaricales revealed by the genome sequences of Fistulina hepatica and Cylindrobasidium torrendii.</title>
        <authorList>
            <person name="Floudas D."/>
            <person name="Held B.W."/>
            <person name="Riley R."/>
            <person name="Nagy L.G."/>
            <person name="Koehler G."/>
            <person name="Ransdell A.S."/>
            <person name="Younus H."/>
            <person name="Chow J."/>
            <person name="Chiniquy J."/>
            <person name="Lipzen A."/>
            <person name="Tritt A."/>
            <person name="Sun H."/>
            <person name="Haridas S."/>
            <person name="LaButti K."/>
            <person name="Ohm R.A."/>
            <person name="Kues U."/>
            <person name="Blanchette R.A."/>
            <person name="Grigoriev I.V."/>
            <person name="Minto R.E."/>
            <person name="Hibbett D.S."/>
        </authorList>
    </citation>
    <scope>NUCLEOTIDE SEQUENCE [LARGE SCALE GENOMIC DNA]</scope>
    <source>
        <strain evidence="7 8">FP15055 ss-10</strain>
    </source>
</reference>
<dbReference type="PANTHER" id="PTHR47447:SF17">
    <property type="entry name" value="OS12G0638900 PROTEIN"/>
    <property type="match status" value="1"/>
</dbReference>
<comment type="subunit">
    <text evidence="4">Binds to mitochondrial small subunit 15S rRNA.</text>
</comment>
<evidence type="ECO:0000256" key="4">
    <source>
        <dbReference type="ARBA" id="ARBA00044511"/>
    </source>
</evidence>
<dbReference type="Pfam" id="PF01535">
    <property type="entry name" value="PPR"/>
    <property type="match status" value="2"/>
</dbReference>
<proteinExistence type="inferred from homology"/>
<evidence type="ECO:0000313" key="7">
    <source>
        <dbReference type="EMBL" id="KIY69709.1"/>
    </source>
</evidence>
<feature type="repeat" description="PPR" evidence="5">
    <location>
        <begin position="499"/>
        <end position="533"/>
    </location>
</feature>
<dbReference type="Pfam" id="PF13812">
    <property type="entry name" value="PPR_3"/>
    <property type="match status" value="4"/>
</dbReference>
<feature type="repeat" description="PPR" evidence="5">
    <location>
        <begin position="534"/>
        <end position="568"/>
    </location>
</feature>
<dbReference type="Gene3D" id="1.25.40.10">
    <property type="entry name" value="Tetratricopeptide repeat domain"/>
    <property type="match status" value="3"/>
</dbReference>
<dbReference type="AlphaFoldDB" id="A0A0D7BI21"/>
<sequence>MLEPVAAALSSHASTSKIHAFVTALSMVKRSHGHQVRTLSSDPKGKGKARECEEDEEELRRRLGLDEGVDKIEPDPIDYAHHWSIVAARELFHRSASLLEDPPTKERPWSVQAFWQQYLKAPSILSGFFSILRKPPPSPDPPDPRAHAPHVLEGQLQSSNMDSIWEAYEQSRGGLEEVSIGVILSLAEQLLVSASFQDGQWAQEENRLAWRALWTKRIESILEYVDTRIHDTSHFATQRLFLLARAHAFAGDVDSVNECLQRIPRHRTDSQQLTNGYLDVLNQFARSDDAASMLQFINENWDFFKPALTAMDFNLRRLLRLPSEFCPKPILDLQLTVYQLLTRCVRRPVEAVQTIKDSQLLQVGEVLIRAFCKLGRAQSANSLAEAMCERGVRPSRLLRLLIVRSLVKEDSIAVAKRAFLAVKEGNDAAYLAIGLHIFGHDGDPEQAQEFFDRLCKVATPTDMDLSSLLHAYASGGLVTETHEVFRRLFDEEGAVYRPSNVHYNEVLYVHARAGDVEGLEDWVQYMGEKGVVPDVYTFSMSLQAFAERGDLEAALDVLAKMKKSGVRPNAGTYTMVLTALSRRGDPVTAERVYKDAVSSGIKPNRRMVSALMTAHVQASSWRGVVRVFDYMVSTLRFDPSIEMYNILLKAYVAIGVAFAQIMRLYSQLTNTNLRPDRYTYALLIQAAADSGNMYMANKLFDEMEAKAELWEEHIEVTVHSMTALMTGWLRNGSRKRAKVVYESMIERGIQPTSITFLEILRSYTSSSQEGSIELAESFIQEVLTEYGHEDNWKVAPFRGVGSMDHLFAPVMWGYSRRRRPEDVERMLEVMVERGGTPSVGVLTALLDAHRRVGNIDACVALWPHVFSTGVQATKVRLPDGTERRVQTDILCPALSIYIHALSSAARHQAVARVWKSFQEAGLMFNSANYNHLVLSLIRAGEPERAFQVLDQVILQHQRRYQMLARQRDLVPERPEIFEEQSDSSMPPPKSKKNQLTEKQINKYFSDRAEVYTNKGALVADDDLIYPMHILSQVSPGWNYWAPHRSVTSALLVVILRLRDGLMLEALNPGKAGSELPLRTEEEMAEEREQSTFLLSSLEEQYPEAWAALAAWEDKERHKLDTDQFNEKYYESVL</sequence>
<dbReference type="PANTHER" id="PTHR47447">
    <property type="entry name" value="OS03G0856100 PROTEIN"/>
    <property type="match status" value="1"/>
</dbReference>
<accession>A0A0D7BI21</accession>